<evidence type="ECO:0000256" key="6">
    <source>
        <dbReference type="ARBA" id="ARBA00022679"/>
    </source>
</evidence>
<dbReference type="InterPro" id="IPR003661">
    <property type="entry name" value="HisK_dim/P_dom"/>
</dbReference>
<keyword evidence="12" id="KW-0812">Transmembrane</keyword>
<keyword evidence="4" id="KW-1003">Cell membrane</keyword>
<keyword evidence="6" id="KW-0808">Transferase</keyword>
<evidence type="ECO:0000313" key="15">
    <source>
        <dbReference type="Proteomes" id="UP000247454"/>
    </source>
</evidence>
<dbReference type="AlphaFoldDB" id="A0A318T3L2"/>
<keyword evidence="12" id="KW-1133">Transmembrane helix</keyword>
<sequence>MKHDQAFGYPWGRMSEIYKHLTKSGVLARVSGRIVRARHILGIAFLALLLVLVSGASLPVMAVCSIVLLLAVAAFMPAPRVEEALASSGGGPESGLSRISGEHLAEQLPDPMIIFDAGGMVLYANKVAREAFQPLTEDTTLYLRFRAPEMHGLIQGVITDGEPRAIDYFERLPLDRWYKAMVMALDAGEGHPASFVLLFRDQTEMRRIDRMRSDFIANASHELRTPLASLRGFIETLQGPARNDAAAREKFLQIMQKQAERMARLIDDLLSLSRIEMRAHIAVTQSIDLANVMNHVADSLTPLANGLEITIERQIPAHPVKVLGDRDELIQVFQNLAENACKYGQSGKRVIMRLEEENGPDGKEVVASIEDFGPGIPSEHLPRLTERFYRVDVETSRAQKGTGLGLAIVKHILTRHRGRLVIRSQAGQGSTFIVRFTALETKG</sequence>
<name>A0A318T3L2_9HYPH</name>
<accession>A0A318T3L2</accession>
<dbReference type="GO" id="GO:0000155">
    <property type="term" value="F:phosphorelay sensor kinase activity"/>
    <property type="evidence" value="ECO:0007669"/>
    <property type="project" value="InterPro"/>
</dbReference>
<dbReference type="SMART" id="SM00387">
    <property type="entry name" value="HATPase_c"/>
    <property type="match status" value="1"/>
</dbReference>
<keyword evidence="7" id="KW-0547">Nucleotide-binding</keyword>
<dbReference type="PROSITE" id="PS50109">
    <property type="entry name" value="HIS_KIN"/>
    <property type="match status" value="1"/>
</dbReference>
<dbReference type="PANTHER" id="PTHR45453">
    <property type="entry name" value="PHOSPHATE REGULON SENSOR PROTEIN PHOR"/>
    <property type="match status" value="1"/>
</dbReference>
<keyword evidence="11 12" id="KW-0472">Membrane</keyword>
<evidence type="ECO:0000256" key="11">
    <source>
        <dbReference type="ARBA" id="ARBA00023136"/>
    </source>
</evidence>
<dbReference type="InterPro" id="IPR036097">
    <property type="entry name" value="HisK_dim/P_sf"/>
</dbReference>
<dbReference type="FunFam" id="1.10.287.130:FF:000008">
    <property type="entry name" value="Two-component sensor histidine kinase"/>
    <property type="match status" value="1"/>
</dbReference>
<evidence type="ECO:0000256" key="1">
    <source>
        <dbReference type="ARBA" id="ARBA00000085"/>
    </source>
</evidence>
<feature type="domain" description="Histidine kinase" evidence="13">
    <location>
        <begin position="218"/>
        <end position="440"/>
    </location>
</feature>
<keyword evidence="10" id="KW-0902">Two-component regulatory system</keyword>
<comment type="catalytic activity">
    <reaction evidence="1">
        <text>ATP + protein L-histidine = ADP + protein N-phospho-L-histidine.</text>
        <dbReference type="EC" id="2.7.13.3"/>
    </reaction>
</comment>
<dbReference type="PANTHER" id="PTHR45453:SF1">
    <property type="entry name" value="PHOSPHATE REGULON SENSOR PROTEIN PHOR"/>
    <property type="match status" value="1"/>
</dbReference>
<comment type="caution">
    <text evidence="14">The sequence shown here is derived from an EMBL/GenBank/DDBJ whole genome shotgun (WGS) entry which is preliminary data.</text>
</comment>
<evidence type="ECO:0000256" key="10">
    <source>
        <dbReference type="ARBA" id="ARBA00023012"/>
    </source>
</evidence>
<dbReference type="Gene3D" id="1.10.287.130">
    <property type="match status" value="1"/>
</dbReference>
<evidence type="ECO:0000256" key="5">
    <source>
        <dbReference type="ARBA" id="ARBA00022553"/>
    </source>
</evidence>
<dbReference type="GO" id="GO:0016036">
    <property type="term" value="P:cellular response to phosphate starvation"/>
    <property type="evidence" value="ECO:0007669"/>
    <property type="project" value="TreeGrafter"/>
</dbReference>
<feature type="transmembrane region" description="Helical" evidence="12">
    <location>
        <begin position="43"/>
        <end position="76"/>
    </location>
</feature>
<protein>
    <recommendedName>
        <fullName evidence="3">histidine kinase</fullName>
        <ecNumber evidence="3">2.7.13.3</ecNumber>
    </recommendedName>
</protein>
<gene>
    <name evidence="14" type="ORF">C7477_1213</name>
</gene>
<evidence type="ECO:0000256" key="8">
    <source>
        <dbReference type="ARBA" id="ARBA00022777"/>
    </source>
</evidence>
<dbReference type="SUPFAM" id="SSF47384">
    <property type="entry name" value="Homodimeric domain of signal transducing histidine kinase"/>
    <property type="match status" value="1"/>
</dbReference>
<evidence type="ECO:0000256" key="3">
    <source>
        <dbReference type="ARBA" id="ARBA00012438"/>
    </source>
</evidence>
<dbReference type="EMBL" id="QJTF01000021">
    <property type="protein sequence ID" value="PYE86639.1"/>
    <property type="molecule type" value="Genomic_DNA"/>
</dbReference>
<evidence type="ECO:0000259" key="13">
    <source>
        <dbReference type="PROSITE" id="PS50109"/>
    </source>
</evidence>
<keyword evidence="9" id="KW-0067">ATP-binding</keyword>
<dbReference type="Gene3D" id="3.30.450.20">
    <property type="entry name" value="PAS domain"/>
    <property type="match status" value="1"/>
</dbReference>
<dbReference type="CDD" id="cd00082">
    <property type="entry name" value="HisKA"/>
    <property type="match status" value="1"/>
</dbReference>
<evidence type="ECO:0000256" key="7">
    <source>
        <dbReference type="ARBA" id="ARBA00022741"/>
    </source>
</evidence>
<proteinExistence type="predicted"/>
<dbReference type="SUPFAM" id="SSF55785">
    <property type="entry name" value="PYP-like sensor domain (PAS domain)"/>
    <property type="match status" value="1"/>
</dbReference>
<dbReference type="GO" id="GO:0005886">
    <property type="term" value="C:plasma membrane"/>
    <property type="evidence" value="ECO:0007669"/>
    <property type="project" value="UniProtKB-SubCell"/>
</dbReference>
<reference evidence="14 15" key="1">
    <citation type="submission" date="2018-06" db="EMBL/GenBank/DDBJ databases">
        <title>Genomic Encyclopedia of Type Strains, Phase III (KMG-III): the genomes of soil and plant-associated and newly described type strains.</title>
        <authorList>
            <person name="Whitman W."/>
        </authorList>
    </citation>
    <scope>NUCLEOTIDE SEQUENCE [LARGE SCALE GENOMIC DNA]</scope>
    <source>
        <strain evidence="14 15">ORS 1419</strain>
    </source>
</reference>
<dbReference type="GO" id="GO:0004721">
    <property type="term" value="F:phosphoprotein phosphatase activity"/>
    <property type="evidence" value="ECO:0007669"/>
    <property type="project" value="TreeGrafter"/>
</dbReference>
<evidence type="ECO:0000256" key="9">
    <source>
        <dbReference type="ARBA" id="ARBA00022840"/>
    </source>
</evidence>
<dbReference type="Proteomes" id="UP000247454">
    <property type="component" value="Unassembled WGS sequence"/>
</dbReference>
<dbReference type="InterPro" id="IPR004358">
    <property type="entry name" value="Sig_transdc_His_kin-like_C"/>
</dbReference>
<dbReference type="InterPro" id="IPR000014">
    <property type="entry name" value="PAS"/>
</dbReference>
<keyword evidence="5" id="KW-0597">Phosphoprotein</keyword>
<comment type="subcellular location">
    <subcellularLocation>
        <location evidence="2">Cell membrane</location>
    </subcellularLocation>
</comment>
<evidence type="ECO:0000256" key="12">
    <source>
        <dbReference type="SAM" id="Phobius"/>
    </source>
</evidence>
<dbReference type="SMART" id="SM00388">
    <property type="entry name" value="HisKA"/>
    <property type="match status" value="1"/>
</dbReference>
<dbReference type="FunFam" id="3.30.565.10:FF:000006">
    <property type="entry name" value="Sensor histidine kinase WalK"/>
    <property type="match status" value="1"/>
</dbReference>
<dbReference type="PRINTS" id="PR00344">
    <property type="entry name" value="BCTRLSENSOR"/>
</dbReference>
<keyword evidence="15" id="KW-1185">Reference proteome</keyword>
<dbReference type="InterPro" id="IPR003594">
    <property type="entry name" value="HATPase_dom"/>
</dbReference>
<dbReference type="InterPro" id="IPR035965">
    <property type="entry name" value="PAS-like_dom_sf"/>
</dbReference>
<dbReference type="Pfam" id="PF00512">
    <property type="entry name" value="HisKA"/>
    <property type="match status" value="1"/>
</dbReference>
<dbReference type="SUPFAM" id="SSF55874">
    <property type="entry name" value="ATPase domain of HSP90 chaperone/DNA topoisomerase II/histidine kinase"/>
    <property type="match status" value="1"/>
</dbReference>
<dbReference type="Gene3D" id="3.30.565.10">
    <property type="entry name" value="Histidine kinase-like ATPase, C-terminal domain"/>
    <property type="match status" value="1"/>
</dbReference>
<dbReference type="InterPro" id="IPR005467">
    <property type="entry name" value="His_kinase_dom"/>
</dbReference>
<dbReference type="InterPro" id="IPR036890">
    <property type="entry name" value="HATPase_C_sf"/>
</dbReference>
<keyword evidence="8 14" id="KW-0418">Kinase</keyword>
<dbReference type="InterPro" id="IPR050351">
    <property type="entry name" value="BphY/WalK/GraS-like"/>
</dbReference>
<organism evidence="14 15">
    <name type="scientific">Phyllobacterium leguminum</name>
    <dbReference type="NCBI Taxonomy" id="314237"/>
    <lineage>
        <taxon>Bacteria</taxon>
        <taxon>Pseudomonadati</taxon>
        <taxon>Pseudomonadota</taxon>
        <taxon>Alphaproteobacteria</taxon>
        <taxon>Hyphomicrobiales</taxon>
        <taxon>Phyllobacteriaceae</taxon>
        <taxon>Phyllobacterium</taxon>
    </lineage>
</organism>
<dbReference type="Pfam" id="PF13188">
    <property type="entry name" value="PAS_8"/>
    <property type="match status" value="1"/>
</dbReference>
<dbReference type="Pfam" id="PF02518">
    <property type="entry name" value="HATPase_c"/>
    <property type="match status" value="1"/>
</dbReference>
<dbReference type="GO" id="GO:0005524">
    <property type="term" value="F:ATP binding"/>
    <property type="evidence" value="ECO:0007669"/>
    <property type="project" value="UniProtKB-KW"/>
</dbReference>
<evidence type="ECO:0000313" key="14">
    <source>
        <dbReference type="EMBL" id="PYE86639.1"/>
    </source>
</evidence>
<evidence type="ECO:0000256" key="2">
    <source>
        <dbReference type="ARBA" id="ARBA00004236"/>
    </source>
</evidence>
<dbReference type="EC" id="2.7.13.3" evidence="3"/>
<evidence type="ECO:0000256" key="4">
    <source>
        <dbReference type="ARBA" id="ARBA00022475"/>
    </source>
</evidence>